<proteinExistence type="predicted"/>
<evidence type="ECO:0000313" key="2">
    <source>
        <dbReference type="Proteomes" id="UP000441032"/>
    </source>
</evidence>
<dbReference type="EMBL" id="WJYN01000006">
    <property type="protein sequence ID" value="MRT00283.1"/>
    <property type="molecule type" value="Genomic_DNA"/>
</dbReference>
<comment type="caution">
    <text evidence="1">The sequence shown here is derived from an EMBL/GenBank/DDBJ whole genome shotgun (WGS) entry which is preliminary data.</text>
</comment>
<dbReference type="Proteomes" id="UP000441032">
    <property type="component" value="Unassembled WGS sequence"/>
</dbReference>
<organism evidence="1 2">
    <name type="scientific">Ralstonia pickettii</name>
    <name type="common">Burkholderia pickettii</name>
    <dbReference type="NCBI Taxonomy" id="329"/>
    <lineage>
        <taxon>Bacteria</taxon>
        <taxon>Pseudomonadati</taxon>
        <taxon>Pseudomonadota</taxon>
        <taxon>Betaproteobacteria</taxon>
        <taxon>Burkholderiales</taxon>
        <taxon>Burkholderiaceae</taxon>
        <taxon>Ralstonia</taxon>
    </lineage>
</organism>
<accession>A0A7X2HPG9</accession>
<dbReference type="RefSeq" id="WP_154207568.1">
    <property type="nucleotide sequence ID" value="NZ_WJYN01000006.1"/>
</dbReference>
<dbReference type="AlphaFoldDB" id="A0A7X2HPG9"/>
<gene>
    <name evidence="1" type="ORF">GJQ57_16695</name>
</gene>
<evidence type="ECO:0000313" key="1">
    <source>
        <dbReference type="EMBL" id="MRT00283.1"/>
    </source>
</evidence>
<protein>
    <submittedName>
        <fullName evidence="1">Uncharacterized protein</fullName>
    </submittedName>
</protein>
<sequence length="45" mass="5330">MKRIAPFIFSIRVAEIADRSEMRLPLRKCTYQKLQIPQQILSQVI</sequence>
<name>A0A7X2HPG9_RALPI</name>
<reference evidence="1 2" key="1">
    <citation type="submission" date="2019-11" db="EMBL/GenBank/DDBJ databases">
        <title>Phenotypic characterization of an OXA-22 and OXA-60 co-producing Ralstonia pickettii clinical strain.</title>
        <authorList>
            <person name="He F."/>
        </authorList>
    </citation>
    <scope>NUCLEOTIDE SEQUENCE [LARGE SCALE GENOMIC DNA]</scope>
    <source>
        <strain evidence="1 2">PSLESD1</strain>
    </source>
</reference>